<reference evidence="5 6" key="1">
    <citation type="journal article" date="2015" name="Genome Announc.">
        <title>Expanding the biotechnology potential of lactobacilli through comparative genomics of 213 strains and associated genera.</title>
        <authorList>
            <person name="Sun Z."/>
            <person name="Harris H.M."/>
            <person name="McCann A."/>
            <person name="Guo C."/>
            <person name="Argimon S."/>
            <person name="Zhang W."/>
            <person name="Yang X."/>
            <person name="Jeffery I.B."/>
            <person name="Cooney J.C."/>
            <person name="Kagawa T.F."/>
            <person name="Liu W."/>
            <person name="Song Y."/>
            <person name="Salvetti E."/>
            <person name="Wrobel A."/>
            <person name="Rasinkangas P."/>
            <person name="Parkhill J."/>
            <person name="Rea M.C."/>
            <person name="O'Sullivan O."/>
            <person name="Ritari J."/>
            <person name="Douillard F.P."/>
            <person name="Paul Ross R."/>
            <person name="Yang R."/>
            <person name="Briner A.E."/>
            <person name="Felis G.E."/>
            <person name="de Vos W.M."/>
            <person name="Barrangou R."/>
            <person name="Klaenhammer T.R."/>
            <person name="Caufield P.W."/>
            <person name="Cui Y."/>
            <person name="Zhang H."/>
            <person name="O'Toole P.W."/>
        </authorList>
    </citation>
    <scope>NUCLEOTIDE SEQUENCE [LARGE SCALE GENOMIC DNA]</scope>
    <source>
        <strain evidence="5 6">DSM 18527</strain>
    </source>
</reference>
<feature type="binding site" evidence="3">
    <location>
        <position position="104"/>
    </location>
    <ligand>
        <name>Zn(2+)</name>
        <dbReference type="ChEBI" id="CHEBI:29105"/>
        <label>1</label>
    </ligand>
</feature>
<feature type="binding site" evidence="3">
    <location>
        <position position="205"/>
    </location>
    <ligand>
        <name>Zn(2+)</name>
        <dbReference type="ChEBI" id="CHEBI:29105"/>
        <label>1</label>
    </ligand>
</feature>
<evidence type="ECO:0000313" key="6">
    <source>
        <dbReference type="Proteomes" id="UP000051236"/>
    </source>
</evidence>
<comment type="similarity">
    <text evidence="1">Belongs to the peptidase M20 family.</text>
</comment>
<dbReference type="EMBL" id="AZGA01000088">
    <property type="protein sequence ID" value="KRM30678.1"/>
    <property type="molecule type" value="Genomic_DNA"/>
</dbReference>
<feature type="binding site" evidence="4">
    <location>
        <position position="304"/>
    </location>
    <ligand>
        <name>allantoate</name>
        <dbReference type="ChEBI" id="CHEBI:17536"/>
    </ligand>
</feature>
<dbReference type="InterPro" id="IPR002933">
    <property type="entry name" value="Peptidase_M20"/>
</dbReference>
<sequence length="427" mass="46614">MDMNNLEVGPAHQFRIDSGRLQHNLMALSQFGKSQSGGINRSLGSQADLASRQWITHYWQQMGLQVEADPIANIWGLDPNNTSTLKPIVIGSHNDSVPEGGMFDGALGVLMATEVMQTILEAKVDLKHPLKVISLTGEEPNPYQISTLGSKVLTGIVTKNDLMKLHHLETGEPLSKAINRLGGNFDKIDQINYFNNSLAAFIECHIEQGARLDIKKEPAAAVDRITGIYRELVTIKGEANHAGTTMMSCRKDALIATSEIDLALKGILSKYTDDSVVGTLGFLEVKPNAANIIPGETIFNLDIRSGDFDQVQDVVKQLDAVFKTLESQGFQISREVILNQKPKNMDAEIIAVIKSTLKAESGTNAVLTSMAGHDAANMGRIGRTGMIFVRSIGGKSHCSDEFSRIEDIEVACNVYLQTILELDKELN</sequence>
<protein>
    <submittedName>
        <fullName evidence="5">Allantoate amidohydrolase</fullName>
    </submittedName>
</protein>
<evidence type="ECO:0000256" key="3">
    <source>
        <dbReference type="PIRSR" id="PIRSR001235-1"/>
    </source>
</evidence>
<feature type="binding site" evidence="4">
    <location>
        <position position="291"/>
    </location>
    <ligand>
        <name>allantoate</name>
        <dbReference type="ChEBI" id="CHEBI:17536"/>
    </ligand>
</feature>
<dbReference type="Gene3D" id="3.30.70.360">
    <property type="match status" value="1"/>
</dbReference>
<comment type="caution">
    <text evidence="5">The sequence shown here is derived from an EMBL/GenBank/DDBJ whole genome shotgun (WGS) entry which is preliminary data.</text>
</comment>
<dbReference type="SUPFAM" id="SSF55031">
    <property type="entry name" value="Bacterial exopeptidase dimerisation domain"/>
    <property type="match status" value="1"/>
</dbReference>
<feature type="binding site" evidence="4">
    <location>
        <position position="230"/>
    </location>
    <ligand>
        <name>allantoate</name>
        <dbReference type="ChEBI" id="CHEBI:17536"/>
    </ligand>
</feature>
<proteinExistence type="inferred from homology"/>
<evidence type="ECO:0000256" key="2">
    <source>
        <dbReference type="ARBA" id="ARBA00022801"/>
    </source>
</evidence>
<dbReference type="Pfam" id="PF01546">
    <property type="entry name" value="Peptidase_M20"/>
    <property type="match status" value="1"/>
</dbReference>
<evidence type="ECO:0000256" key="4">
    <source>
        <dbReference type="PIRSR" id="PIRSR001235-2"/>
    </source>
</evidence>
<dbReference type="GO" id="GO:0046872">
    <property type="term" value="F:metal ion binding"/>
    <property type="evidence" value="ECO:0007669"/>
    <property type="project" value="UniProtKB-KW"/>
</dbReference>
<dbReference type="InterPro" id="IPR010158">
    <property type="entry name" value="Amidase_Cbmase"/>
</dbReference>
<evidence type="ECO:0000256" key="1">
    <source>
        <dbReference type="ARBA" id="ARBA00006153"/>
    </source>
</evidence>
<dbReference type="AlphaFoldDB" id="X0PMW6"/>
<feature type="binding site" evidence="3">
    <location>
        <position position="104"/>
    </location>
    <ligand>
        <name>Zn(2+)</name>
        <dbReference type="ChEBI" id="CHEBI:29105"/>
        <label>2</label>
    </ligand>
</feature>
<keyword evidence="3" id="KW-0862">Zinc</keyword>
<feature type="binding site" evidence="3">
    <location>
        <position position="397"/>
    </location>
    <ligand>
        <name>Zn(2+)</name>
        <dbReference type="ChEBI" id="CHEBI:29105"/>
        <label>2</label>
    </ligand>
</feature>
<comment type="cofactor">
    <cofactor evidence="3">
        <name>Zn(2+)</name>
        <dbReference type="ChEBI" id="CHEBI:29105"/>
    </cofactor>
    <text evidence="3">Binds 2 Zn(2+) ions per subunit.</text>
</comment>
<dbReference type="SUPFAM" id="SSF53187">
    <property type="entry name" value="Zn-dependent exopeptidases"/>
    <property type="match status" value="1"/>
</dbReference>
<name>X0PMW6_9LACO</name>
<dbReference type="PANTHER" id="PTHR32494:SF5">
    <property type="entry name" value="ALLANTOATE AMIDOHYDROLASE"/>
    <property type="match status" value="1"/>
</dbReference>
<organism evidence="5 6">
    <name type="scientific">Agrilactobacillus composti DSM 18527 = JCM 14202</name>
    <dbReference type="NCBI Taxonomy" id="1423734"/>
    <lineage>
        <taxon>Bacteria</taxon>
        <taxon>Bacillati</taxon>
        <taxon>Bacillota</taxon>
        <taxon>Bacilli</taxon>
        <taxon>Lactobacillales</taxon>
        <taxon>Lactobacillaceae</taxon>
        <taxon>Agrilactobacillus</taxon>
    </lineage>
</organism>
<dbReference type="STRING" id="1423734.FC83_GL001814"/>
<dbReference type="GO" id="GO:0016813">
    <property type="term" value="F:hydrolase activity, acting on carbon-nitrogen (but not peptide) bonds, in linear amidines"/>
    <property type="evidence" value="ECO:0007669"/>
    <property type="project" value="InterPro"/>
</dbReference>
<feature type="binding site" evidence="3">
    <location>
        <position position="139"/>
    </location>
    <ligand>
        <name>Zn(2+)</name>
        <dbReference type="ChEBI" id="CHEBI:29105"/>
        <label>2</label>
    </ligand>
</feature>
<dbReference type="Proteomes" id="UP000051236">
    <property type="component" value="Unassembled WGS sequence"/>
</dbReference>
<keyword evidence="2 5" id="KW-0378">Hydrolase</keyword>
<keyword evidence="6" id="KW-1185">Reference proteome</keyword>
<dbReference type="eggNOG" id="COG0624">
    <property type="taxonomic scope" value="Bacteria"/>
</dbReference>
<evidence type="ECO:0000313" key="5">
    <source>
        <dbReference type="EMBL" id="KRM30678.1"/>
    </source>
</evidence>
<feature type="binding site" evidence="3">
    <location>
        <position position="93"/>
    </location>
    <ligand>
        <name>Zn(2+)</name>
        <dbReference type="ChEBI" id="CHEBI:29105"/>
        <label>1</label>
    </ligand>
</feature>
<keyword evidence="3" id="KW-0479">Metal-binding</keyword>
<dbReference type="NCBIfam" id="TIGR01879">
    <property type="entry name" value="hydantase"/>
    <property type="match status" value="1"/>
</dbReference>
<dbReference type="PATRIC" id="fig|1423734.3.peg.1833"/>
<gene>
    <name evidence="5" type="ORF">FC83_GL001814</name>
</gene>
<accession>X0PMW6</accession>
<dbReference type="PIRSF" id="PIRSF001235">
    <property type="entry name" value="Amidase_carbamoylase"/>
    <property type="match status" value="1"/>
</dbReference>
<dbReference type="InterPro" id="IPR036264">
    <property type="entry name" value="Bact_exopeptidase_dim_dom"/>
</dbReference>
<dbReference type="Gene3D" id="3.40.630.10">
    <property type="entry name" value="Zn peptidases"/>
    <property type="match status" value="1"/>
</dbReference>
<dbReference type="PANTHER" id="PTHR32494">
    <property type="entry name" value="ALLANTOATE DEIMINASE-RELATED"/>
    <property type="match status" value="1"/>
</dbReference>